<keyword evidence="3" id="KW-0804">Transcription</keyword>
<dbReference type="InterPro" id="IPR036388">
    <property type="entry name" value="WH-like_DNA-bd_sf"/>
</dbReference>
<dbReference type="GO" id="GO:0003677">
    <property type="term" value="F:DNA binding"/>
    <property type="evidence" value="ECO:0007669"/>
    <property type="project" value="UniProtKB-KW"/>
</dbReference>
<evidence type="ECO:0000256" key="3">
    <source>
        <dbReference type="ARBA" id="ARBA00023163"/>
    </source>
</evidence>
<evidence type="ECO:0000313" key="8">
    <source>
        <dbReference type="Proteomes" id="UP000235703"/>
    </source>
</evidence>
<dbReference type="OrthoDB" id="3632743at2"/>
<dbReference type="Gene3D" id="3.30.450.40">
    <property type="match status" value="1"/>
</dbReference>
<evidence type="ECO:0000259" key="6">
    <source>
        <dbReference type="PROSITE" id="PS51078"/>
    </source>
</evidence>
<dbReference type="Pfam" id="PF09339">
    <property type="entry name" value="HTH_IclR"/>
    <property type="match status" value="1"/>
</dbReference>
<protein>
    <submittedName>
        <fullName evidence="7">IclR family transcriptional regulator</fullName>
    </submittedName>
</protein>
<dbReference type="AlphaFoldDB" id="A0A2N6PGU3"/>
<gene>
    <name evidence="7" type="ORF">CJ198_08570</name>
</gene>
<reference evidence="7 8" key="1">
    <citation type="submission" date="2017-09" db="EMBL/GenBank/DDBJ databases">
        <title>Bacterial strain isolated from the female urinary microbiota.</title>
        <authorList>
            <person name="Thomas-White K."/>
            <person name="Kumar N."/>
            <person name="Forster S."/>
            <person name="Putonti C."/>
            <person name="Lawley T."/>
            <person name="Wolfe A.J."/>
        </authorList>
    </citation>
    <scope>NUCLEOTIDE SEQUENCE [LARGE SCALE GENOMIC DNA]</scope>
    <source>
        <strain evidence="7 8">UMB0680</strain>
    </source>
</reference>
<feature type="region of interest" description="Disordered" evidence="4">
    <location>
        <begin position="1"/>
        <end position="30"/>
    </location>
</feature>
<dbReference type="Proteomes" id="UP000235703">
    <property type="component" value="Unassembled WGS sequence"/>
</dbReference>
<keyword evidence="8" id="KW-1185">Reference proteome</keyword>
<dbReference type="SUPFAM" id="SSF46785">
    <property type="entry name" value="Winged helix' DNA-binding domain"/>
    <property type="match status" value="1"/>
</dbReference>
<evidence type="ECO:0000256" key="2">
    <source>
        <dbReference type="ARBA" id="ARBA00023125"/>
    </source>
</evidence>
<proteinExistence type="predicted"/>
<dbReference type="PROSITE" id="PS51077">
    <property type="entry name" value="HTH_ICLR"/>
    <property type="match status" value="1"/>
</dbReference>
<sequence length="274" mass="29025">MERLRLPLAYPEPMNSTDSSAGDSRASEPGADSALVRGLRVLTHVAEGGEVSAQDVSAELGLPLSTTYRYLKTLTDFDLIEKQHGRFVPGWRLSAWSGQDITRTRLIEVGHSFLQGLTNRTGKVSVLTVRAGHNAVCLRQVSPSADTGISFRINQVLPIYRGAGQRVLLAYAPPAVIEGALRAVSADAADDHALARRQHLIADLKDIRGRGVAVSHGELIDSAIAVAAPVRVCGEVICSLAVAGRADRVPANLVKSLTPVLTSAAEELGAELSA</sequence>
<dbReference type="InterPro" id="IPR036390">
    <property type="entry name" value="WH_DNA-bd_sf"/>
</dbReference>
<keyword evidence="2" id="KW-0238">DNA-binding</keyword>
<dbReference type="SUPFAM" id="SSF55781">
    <property type="entry name" value="GAF domain-like"/>
    <property type="match status" value="1"/>
</dbReference>
<accession>A0A2N6PGU3</accession>
<comment type="caution">
    <text evidence="7">The sequence shown here is derived from an EMBL/GenBank/DDBJ whole genome shotgun (WGS) entry which is preliminary data.</text>
</comment>
<dbReference type="InterPro" id="IPR050707">
    <property type="entry name" value="HTH_MetabolicPath_Reg"/>
</dbReference>
<evidence type="ECO:0000259" key="5">
    <source>
        <dbReference type="PROSITE" id="PS51077"/>
    </source>
</evidence>
<dbReference type="Gene3D" id="1.10.10.10">
    <property type="entry name" value="Winged helix-like DNA-binding domain superfamily/Winged helix DNA-binding domain"/>
    <property type="match status" value="1"/>
</dbReference>
<dbReference type="GO" id="GO:0003700">
    <property type="term" value="F:DNA-binding transcription factor activity"/>
    <property type="evidence" value="ECO:0007669"/>
    <property type="project" value="TreeGrafter"/>
</dbReference>
<dbReference type="InterPro" id="IPR029016">
    <property type="entry name" value="GAF-like_dom_sf"/>
</dbReference>
<dbReference type="InterPro" id="IPR005471">
    <property type="entry name" value="Tscrpt_reg_IclR_N"/>
</dbReference>
<dbReference type="Pfam" id="PF01614">
    <property type="entry name" value="IclR_C"/>
    <property type="match status" value="1"/>
</dbReference>
<evidence type="ECO:0000313" key="7">
    <source>
        <dbReference type="EMBL" id="PMB97873.1"/>
    </source>
</evidence>
<evidence type="ECO:0000256" key="1">
    <source>
        <dbReference type="ARBA" id="ARBA00023015"/>
    </source>
</evidence>
<dbReference type="PANTHER" id="PTHR30136">
    <property type="entry name" value="HELIX-TURN-HELIX TRANSCRIPTIONAL REGULATOR, ICLR FAMILY"/>
    <property type="match status" value="1"/>
</dbReference>
<evidence type="ECO:0000256" key="4">
    <source>
        <dbReference type="SAM" id="MobiDB-lite"/>
    </source>
</evidence>
<dbReference type="EMBL" id="PNFZ01000004">
    <property type="protein sequence ID" value="PMB97873.1"/>
    <property type="molecule type" value="Genomic_DNA"/>
</dbReference>
<feature type="domain" description="HTH iclR-type" evidence="5">
    <location>
        <begin position="32"/>
        <end position="91"/>
    </location>
</feature>
<dbReference type="PANTHER" id="PTHR30136:SF24">
    <property type="entry name" value="HTH-TYPE TRANSCRIPTIONAL REPRESSOR ALLR"/>
    <property type="match status" value="1"/>
</dbReference>
<name>A0A2N6PGU3_9MICO</name>
<organism evidence="7 8">
    <name type="scientific">Brevibacterium luteolum</name>
    <dbReference type="NCBI Taxonomy" id="199591"/>
    <lineage>
        <taxon>Bacteria</taxon>
        <taxon>Bacillati</taxon>
        <taxon>Actinomycetota</taxon>
        <taxon>Actinomycetes</taxon>
        <taxon>Micrococcales</taxon>
        <taxon>Brevibacteriaceae</taxon>
        <taxon>Brevibacterium</taxon>
    </lineage>
</organism>
<dbReference type="GO" id="GO:0045892">
    <property type="term" value="P:negative regulation of DNA-templated transcription"/>
    <property type="evidence" value="ECO:0007669"/>
    <property type="project" value="TreeGrafter"/>
</dbReference>
<keyword evidence="1" id="KW-0805">Transcription regulation</keyword>
<dbReference type="InterPro" id="IPR014757">
    <property type="entry name" value="Tscrpt_reg_IclR_C"/>
</dbReference>
<dbReference type="SMART" id="SM00346">
    <property type="entry name" value="HTH_ICLR"/>
    <property type="match status" value="1"/>
</dbReference>
<feature type="domain" description="IclR-ED" evidence="6">
    <location>
        <begin position="92"/>
        <end position="274"/>
    </location>
</feature>
<dbReference type="PROSITE" id="PS51078">
    <property type="entry name" value="ICLR_ED"/>
    <property type="match status" value="1"/>
</dbReference>